<keyword evidence="4" id="KW-0808">Transferase</keyword>
<dbReference type="EMBL" id="JBAMMX010000006">
    <property type="protein sequence ID" value="KAK6937408.1"/>
    <property type="molecule type" value="Genomic_DNA"/>
</dbReference>
<dbReference type="PANTHER" id="PTHR10695">
    <property type="entry name" value="DEPHOSPHO-COA KINASE-RELATED"/>
    <property type="match status" value="1"/>
</dbReference>
<accession>A0AAN8W019</accession>
<comment type="pathway">
    <text evidence="1">Cofactor biosynthesis; coenzyme A biosynthesis.</text>
</comment>
<organism evidence="4 5">
    <name type="scientific">Dillenia turbinata</name>
    <dbReference type="NCBI Taxonomy" id="194707"/>
    <lineage>
        <taxon>Eukaryota</taxon>
        <taxon>Viridiplantae</taxon>
        <taxon>Streptophyta</taxon>
        <taxon>Embryophyta</taxon>
        <taxon>Tracheophyta</taxon>
        <taxon>Spermatophyta</taxon>
        <taxon>Magnoliopsida</taxon>
        <taxon>eudicotyledons</taxon>
        <taxon>Gunneridae</taxon>
        <taxon>Pentapetalae</taxon>
        <taxon>Dilleniales</taxon>
        <taxon>Dilleniaceae</taxon>
        <taxon>Dillenia</taxon>
    </lineage>
</organism>
<dbReference type="Gene3D" id="3.40.50.300">
    <property type="entry name" value="P-loop containing nucleotide triphosphate hydrolases"/>
    <property type="match status" value="2"/>
</dbReference>
<evidence type="ECO:0000313" key="5">
    <source>
        <dbReference type="Proteomes" id="UP001370490"/>
    </source>
</evidence>
<keyword evidence="2" id="KW-0547">Nucleotide-binding</keyword>
<evidence type="ECO:0000256" key="3">
    <source>
        <dbReference type="ARBA" id="ARBA00022840"/>
    </source>
</evidence>
<sequence length="140" mass="16662">MDKWTRPIIVVWVDPETQLQLLMARDKTSEEDARNRIKSRMHLDLESDKADRIIENTRSIEDLNECFEKEFSQNIMGDCEVDPETQLQLLMARDKTSEEDARNKIKSQMHLDLRRDKADRIIENTSSMEDLNKRFEKEFS</sequence>
<keyword evidence="3" id="KW-0067">ATP-binding</keyword>
<keyword evidence="5" id="KW-1185">Reference proteome</keyword>
<dbReference type="AlphaFoldDB" id="A0AAN8W019"/>
<comment type="caution">
    <text evidence="4">The sequence shown here is derived from an EMBL/GenBank/DDBJ whole genome shotgun (WGS) entry which is preliminary data.</text>
</comment>
<reference evidence="4 5" key="1">
    <citation type="submission" date="2023-12" db="EMBL/GenBank/DDBJ databases">
        <title>A high-quality genome assembly for Dillenia turbinata (Dilleniales).</title>
        <authorList>
            <person name="Chanderbali A."/>
        </authorList>
    </citation>
    <scope>NUCLEOTIDE SEQUENCE [LARGE SCALE GENOMIC DNA]</scope>
    <source>
        <strain evidence="4">LSX21</strain>
        <tissue evidence="4">Leaf</tissue>
    </source>
</reference>
<evidence type="ECO:0000256" key="2">
    <source>
        <dbReference type="ARBA" id="ARBA00022741"/>
    </source>
</evidence>
<dbReference type="GO" id="GO:0005524">
    <property type="term" value="F:ATP binding"/>
    <property type="evidence" value="ECO:0007669"/>
    <property type="project" value="UniProtKB-KW"/>
</dbReference>
<keyword evidence="4" id="KW-0418">Kinase</keyword>
<dbReference type="GO" id="GO:0004140">
    <property type="term" value="F:dephospho-CoA kinase activity"/>
    <property type="evidence" value="ECO:0007669"/>
    <property type="project" value="InterPro"/>
</dbReference>
<dbReference type="Pfam" id="PF01121">
    <property type="entry name" value="CoaE"/>
    <property type="match status" value="2"/>
</dbReference>
<proteinExistence type="predicted"/>
<name>A0AAN8W019_9MAGN</name>
<evidence type="ECO:0000313" key="4">
    <source>
        <dbReference type="EMBL" id="KAK6937408.1"/>
    </source>
</evidence>
<dbReference type="InterPro" id="IPR001977">
    <property type="entry name" value="Depp_CoAkinase"/>
</dbReference>
<dbReference type="PANTHER" id="PTHR10695:SF46">
    <property type="entry name" value="BIFUNCTIONAL COENZYME A SYNTHASE-RELATED"/>
    <property type="match status" value="1"/>
</dbReference>
<evidence type="ECO:0000256" key="1">
    <source>
        <dbReference type="ARBA" id="ARBA00004724"/>
    </source>
</evidence>
<dbReference type="PROSITE" id="PS51219">
    <property type="entry name" value="DPCK"/>
    <property type="match status" value="1"/>
</dbReference>
<dbReference type="InterPro" id="IPR027417">
    <property type="entry name" value="P-loop_NTPase"/>
</dbReference>
<gene>
    <name evidence="4" type="ORF">RJ641_030916</name>
</gene>
<dbReference type="GO" id="GO:0015937">
    <property type="term" value="P:coenzyme A biosynthetic process"/>
    <property type="evidence" value="ECO:0007669"/>
    <property type="project" value="InterPro"/>
</dbReference>
<dbReference type="Proteomes" id="UP001370490">
    <property type="component" value="Unassembled WGS sequence"/>
</dbReference>
<dbReference type="SUPFAM" id="SSF52540">
    <property type="entry name" value="P-loop containing nucleoside triphosphate hydrolases"/>
    <property type="match status" value="2"/>
</dbReference>
<protein>
    <submittedName>
        <fullName evidence="4">Dephospho-CoA kinase</fullName>
    </submittedName>
</protein>